<dbReference type="InterPro" id="IPR051911">
    <property type="entry name" value="SDR_oxidoreductase"/>
</dbReference>
<dbReference type="InterPro" id="IPR002347">
    <property type="entry name" value="SDR_fam"/>
</dbReference>
<evidence type="ECO:0000313" key="5">
    <source>
        <dbReference type="Proteomes" id="UP001241110"/>
    </source>
</evidence>
<protein>
    <submittedName>
        <fullName evidence="4">Oxidoreductase</fullName>
    </submittedName>
</protein>
<reference evidence="4" key="1">
    <citation type="submission" date="2023-05" db="EMBL/GenBank/DDBJ databases">
        <authorList>
            <person name="Zhang X."/>
        </authorList>
    </citation>
    <scope>NUCLEOTIDE SEQUENCE</scope>
    <source>
        <strain evidence="4">YF14B1</strain>
    </source>
</reference>
<comment type="caution">
    <text evidence="4">The sequence shown here is derived from an EMBL/GenBank/DDBJ whole genome shotgun (WGS) entry which is preliminary data.</text>
</comment>
<dbReference type="PANTHER" id="PTHR43976:SF16">
    <property type="entry name" value="SHORT-CHAIN DEHYDROGENASE_REDUCTASE FAMILY PROTEIN"/>
    <property type="match status" value="1"/>
</dbReference>
<name>A0AAE3QXW0_9BACT</name>
<dbReference type="AlphaFoldDB" id="A0AAE3QXW0"/>
<keyword evidence="2" id="KW-0560">Oxidoreductase</keyword>
<evidence type="ECO:0000313" key="4">
    <source>
        <dbReference type="EMBL" id="MDJ1485185.1"/>
    </source>
</evidence>
<dbReference type="Proteomes" id="UP001241110">
    <property type="component" value="Unassembled WGS sequence"/>
</dbReference>
<dbReference type="PANTHER" id="PTHR43976">
    <property type="entry name" value="SHORT CHAIN DEHYDROGENASE"/>
    <property type="match status" value="1"/>
</dbReference>
<dbReference type="CDD" id="cd05374">
    <property type="entry name" value="17beta-HSD-like_SDR_c"/>
    <property type="match status" value="1"/>
</dbReference>
<dbReference type="EMBL" id="JASJOS010000018">
    <property type="protein sequence ID" value="MDJ1485185.1"/>
    <property type="molecule type" value="Genomic_DNA"/>
</dbReference>
<evidence type="ECO:0000256" key="3">
    <source>
        <dbReference type="RuleBase" id="RU000363"/>
    </source>
</evidence>
<proteinExistence type="inferred from homology"/>
<dbReference type="Pfam" id="PF00106">
    <property type="entry name" value="adh_short"/>
    <property type="match status" value="1"/>
</dbReference>
<evidence type="ECO:0000256" key="1">
    <source>
        <dbReference type="ARBA" id="ARBA00006484"/>
    </source>
</evidence>
<dbReference type="PRINTS" id="PR00081">
    <property type="entry name" value="GDHRDH"/>
</dbReference>
<dbReference type="RefSeq" id="WP_313987395.1">
    <property type="nucleotide sequence ID" value="NZ_JASJOS010000018.1"/>
</dbReference>
<dbReference type="SUPFAM" id="SSF51735">
    <property type="entry name" value="NAD(P)-binding Rossmann-fold domains"/>
    <property type="match status" value="1"/>
</dbReference>
<dbReference type="InterPro" id="IPR036291">
    <property type="entry name" value="NAD(P)-bd_dom_sf"/>
</dbReference>
<evidence type="ECO:0000256" key="2">
    <source>
        <dbReference type="ARBA" id="ARBA00023002"/>
    </source>
</evidence>
<gene>
    <name evidence="4" type="ORF">QNI16_32095</name>
</gene>
<dbReference type="GO" id="GO:0016491">
    <property type="term" value="F:oxidoreductase activity"/>
    <property type="evidence" value="ECO:0007669"/>
    <property type="project" value="UniProtKB-KW"/>
</dbReference>
<sequence length="292" mass="32297">MNSLTIDTDVSSRVWFITGCLGGIGRYLAEAVLAQGNKAVITAKNPAKFYSLQEQYPEHALVMQLDVSEFHRIPETVNKAIDRFGKIDVLVNNAGYGLQGAVEELTMDQIKQQFNTNFFGMLEVTKAILPYMREARQGHILTINSLAGGLRAQPKLGAYHATKFAIEGLSESLAQEVKSLGIKVTVVEMGVQRTDWWGSTLIRTENVIDEYTQAGNFSNGASDITNNRTLNDPQATAEAILQVANQPDAPLHLIIGHDAIQSIRQKINLLQQEMHAWEWISDAILSEENSDV</sequence>
<dbReference type="NCBIfam" id="NF004824">
    <property type="entry name" value="PRK06180.1"/>
    <property type="match status" value="1"/>
</dbReference>
<organism evidence="4 5">
    <name type="scientific">Xanthocytophaga flava</name>
    <dbReference type="NCBI Taxonomy" id="3048013"/>
    <lineage>
        <taxon>Bacteria</taxon>
        <taxon>Pseudomonadati</taxon>
        <taxon>Bacteroidota</taxon>
        <taxon>Cytophagia</taxon>
        <taxon>Cytophagales</taxon>
        <taxon>Rhodocytophagaceae</taxon>
        <taxon>Xanthocytophaga</taxon>
    </lineage>
</organism>
<dbReference type="PRINTS" id="PR00080">
    <property type="entry name" value="SDRFAMILY"/>
</dbReference>
<accession>A0AAE3QXW0</accession>
<dbReference type="Gene3D" id="3.40.50.720">
    <property type="entry name" value="NAD(P)-binding Rossmann-like Domain"/>
    <property type="match status" value="1"/>
</dbReference>
<comment type="similarity">
    <text evidence="1 3">Belongs to the short-chain dehydrogenases/reductases (SDR) family.</text>
</comment>